<dbReference type="InParanoid" id="A0A200PVE5"/>
<accession>A0A200PVE5</accession>
<dbReference type="AlphaFoldDB" id="A0A200PVE5"/>
<dbReference type="Pfam" id="PF14009">
    <property type="entry name" value="PADRE"/>
    <property type="match status" value="1"/>
</dbReference>
<comment type="caution">
    <text evidence="1">The sequence shown here is derived from an EMBL/GenBank/DDBJ whole genome shotgun (WGS) entry which is preliminary data.</text>
</comment>
<dbReference type="OrthoDB" id="1932977at2759"/>
<evidence type="ECO:0000313" key="1">
    <source>
        <dbReference type="EMBL" id="OVA02179.1"/>
    </source>
</evidence>
<sequence>MGNCMDLCLSNSYSSTEEKIRVLIFNGGEEEFMASTSVEQIITSGPYNGYKLVHNSQPQLPLPADSKLVSGEVYYLLPELPICNNIIPPISQKFVEDKNICGERSIKIVLTKKQLEELLFRNGVKGLLPTDDEFVASENCHEKSWKWKPALATIPE</sequence>
<dbReference type="OMA" id="KIRVLIF"/>
<dbReference type="EMBL" id="MVGT01003959">
    <property type="protein sequence ID" value="OVA02179.1"/>
    <property type="molecule type" value="Genomic_DNA"/>
</dbReference>
<dbReference type="Proteomes" id="UP000195402">
    <property type="component" value="Unassembled WGS sequence"/>
</dbReference>
<gene>
    <name evidence="1" type="ORF">BVC80_8785g13</name>
</gene>
<proteinExistence type="predicted"/>
<dbReference type="InterPro" id="IPR025322">
    <property type="entry name" value="PADRE_dom"/>
</dbReference>
<evidence type="ECO:0000313" key="2">
    <source>
        <dbReference type="Proteomes" id="UP000195402"/>
    </source>
</evidence>
<keyword evidence="2" id="KW-1185">Reference proteome</keyword>
<reference evidence="1 2" key="1">
    <citation type="journal article" date="2017" name="Mol. Plant">
        <title>The Genome of Medicinal Plant Macleaya cordata Provides New Insights into Benzylisoquinoline Alkaloids Metabolism.</title>
        <authorList>
            <person name="Liu X."/>
            <person name="Liu Y."/>
            <person name="Huang P."/>
            <person name="Ma Y."/>
            <person name="Qing Z."/>
            <person name="Tang Q."/>
            <person name="Cao H."/>
            <person name="Cheng P."/>
            <person name="Zheng Y."/>
            <person name="Yuan Z."/>
            <person name="Zhou Y."/>
            <person name="Liu J."/>
            <person name="Tang Z."/>
            <person name="Zhuo Y."/>
            <person name="Zhang Y."/>
            <person name="Yu L."/>
            <person name="Huang J."/>
            <person name="Yang P."/>
            <person name="Peng Q."/>
            <person name="Zhang J."/>
            <person name="Jiang W."/>
            <person name="Zhang Z."/>
            <person name="Lin K."/>
            <person name="Ro D.K."/>
            <person name="Chen X."/>
            <person name="Xiong X."/>
            <person name="Shang Y."/>
            <person name="Huang S."/>
            <person name="Zeng J."/>
        </authorList>
    </citation>
    <scope>NUCLEOTIDE SEQUENCE [LARGE SCALE GENOMIC DNA]</scope>
    <source>
        <strain evidence="2">cv. BLH2017</strain>
        <tissue evidence="1">Root</tissue>
    </source>
</reference>
<name>A0A200PVE5_MACCD</name>
<protein>
    <submittedName>
        <fullName evidence="1">Uncharacterized protein</fullName>
    </submittedName>
</protein>
<organism evidence="1 2">
    <name type="scientific">Macleaya cordata</name>
    <name type="common">Five-seeded plume-poppy</name>
    <name type="synonym">Bocconia cordata</name>
    <dbReference type="NCBI Taxonomy" id="56857"/>
    <lineage>
        <taxon>Eukaryota</taxon>
        <taxon>Viridiplantae</taxon>
        <taxon>Streptophyta</taxon>
        <taxon>Embryophyta</taxon>
        <taxon>Tracheophyta</taxon>
        <taxon>Spermatophyta</taxon>
        <taxon>Magnoliopsida</taxon>
        <taxon>Ranunculales</taxon>
        <taxon>Papaveraceae</taxon>
        <taxon>Papaveroideae</taxon>
        <taxon>Macleaya</taxon>
    </lineage>
</organism>